<dbReference type="Proteomes" id="UP000035067">
    <property type="component" value="Unassembled WGS sequence"/>
</dbReference>
<evidence type="ECO:0000256" key="1">
    <source>
        <dbReference type="SAM" id="MobiDB-lite"/>
    </source>
</evidence>
<dbReference type="AlphaFoldDB" id="A0A0G2J4U5"/>
<sequence length="101" mass="10890">MAMACRRRWRHCGGAVLANHHADPLRLEWLDLWPCATSPIPPVLSQWLQSGLVTVVLAMLRYEIKASEARRQQDVAELKADKGVGGEAGSCAGRPSGGQAG</sequence>
<feature type="region of interest" description="Disordered" evidence="1">
    <location>
        <begin position="69"/>
        <end position="101"/>
    </location>
</feature>
<reference evidence="2 3" key="1">
    <citation type="submission" date="2015-01" db="EMBL/GenBank/DDBJ databases">
        <title>Lifestyle Evolution in Cyanobacterial Symbionts of Sponges.</title>
        <authorList>
            <person name="Burgsdorf I."/>
            <person name="Slaby B.M."/>
            <person name="Handley K.M."/>
            <person name="Haber M."/>
            <person name="Blom J."/>
            <person name="Marshall C.W."/>
            <person name="Gilbert J.A."/>
            <person name="Hentschel U."/>
            <person name="Steindler L."/>
        </authorList>
    </citation>
    <scope>NUCLEOTIDE SEQUENCE [LARGE SCALE GENOMIC DNA]</scope>
    <source>
        <strain evidence="2">SP3</strain>
    </source>
</reference>
<name>A0A0G2J4U5_9SYNE</name>
<evidence type="ECO:0000313" key="2">
    <source>
        <dbReference type="EMBL" id="KKZ12151.1"/>
    </source>
</evidence>
<proteinExistence type="predicted"/>
<evidence type="ECO:0000313" key="3">
    <source>
        <dbReference type="Proteomes" id="UP000035067"/>
    </source>
</evidence>
<dbReference type="PATRIC" id="fig|1604020.3.peg.727"/>
<comment type="caution">
    <text evidence="2">The sequence shown here is derived from an EMBL/GenBank/DDBJ whole genome shotgun (WGS) entry which is preliminary data.</text>
</comment>
<gene>
    <name evidence="2" type="ORF">TE42_05565</name>
</gene>
<organism evidence="2 3">
    <name type="scientific">Candidatus Synechococcus spongiarum SP3</name>
    <dbReference type="NCBI Taxonomy" id="1604020"/>
    <lineage>
        <taxon>Bacteria</taxon>
        <taxon>Bacillati</taxon>
        <taxon>Cyanobacteriota</taxon>
        <taxon>Cyanophyceae</taxon>
        <taxon>Synechococcales</taxon>
        <taxon>Synechococcaceae</taxon>
        <taxon>Synechococcus</taxon>
    </lineage>
</organism>
<dbReference type="EMBL" id="JXQG01000027">
    <property type="protein sequence ID" value="KKZ12151.1"/>
    <property type="molecule type" value="Genomic_DNA"/>
</dbReference>
<feature type="compositionally biased region" description="Basic and acidic residues" evidence="1">
    <location>
        <begin position="69"/>
        <end position="84"/>
    </location>
</feature>
<protein>
    <submittedName>
        <fullName evidence="2">Uncharacterized protein</fullName>
    </submittedName>
</protein>
<accession>A0A0G2J4U5</accession>